<name>A0A5J4WEQ3_9EUKA</name>
<evidence type="ECO:0000313" key="2">
    <source>
        <dbReference type="Proteomes" id="UP000324800"/>
    </source>
</evidence>
<dbReference type="GO" id="GO:0000159">
    <property type="term" value="C:protein phosphatase type 2A complex"/>
    <property type="evidence" value="ECO:0007669"/>
    <property type="project" value="InterPro"/>
</dbReference>
<dbReference type="AlphaFoldDB" id="A0A5J4WEQ3"/>
<dbReference type="EMBL" id="SNRW01002436">
    <property type="protein sequence ID" value="KAA6392769.1"/>
    <property type="molecule type" value="Genomic_DNA"/>
</dbReference>
<reference evidence="1 2" key="1">
    <citation type="submission" date="2019-03" db="EMBL/GenBank/DDBJ databases">
        <title>Single cell metagenomics reveals metabolic interactions within the superorganism composed of flagellate Streblomastix strix and complex community of Bacteroidetes bacteria on its surface.</title>
        <authorList>
            <person name="Treitli S.C."/>
            <person name="Kolisko M."/>
            <person name="Husnik F."/>
            <person name="Keeling P."/>
            <person name="Hampl V."/>
        </authorList>
    </citation>
    <scope>NUCLEOTIDE SEQUENCE [LARGE SCALE GENOMIC DNA]</scope>
    <source>
        <strain evidence="1">ST1C</strain>
    </source>
</reference>
<protein>
    <submittedName>
        <fullName evidence="1">Uncharacterized protein</fullName>
    </submittedName>
</protein>
<dbReference type="GO" id="GO:0019888">
    <property type="term" value="F:protein phosphatase regulator activity"/>
    <property type="evidence" value="ECO:0007669"/>
    <property type="project" value="InterPro"/>
</dbReference>
<dbReference type="GO" id="GO:0007165">
    <property type="term" value="P:signal transduction"/>
    <property type="evidence" value="ECO:0007669"/>
    <property type="project" value="InterPro"/>
</dbReference>
<dbReference type="Gene3D" id="1.25.10.10">
    <property type="entry name" value="Leucine-rich Repeat Variant"/>
    <property type="match status" value="1"/>
</dbReference>
<gene>
    <name evidence="1" type="ORF">EZS28_011702</name>
</gene>
<comment type="caution">
    <text evidence="1">The sequence shown here is derived from an EMBL/GenBank/DDBJ whole genome shotgun (WGS) entry which is preliminary data.</text>
</comment>
<dbReference type="InterPro" id="IPR002554">
    <property type="entry name" value="PP2A_B56"/>
</dbReference>
<organism evidence="1 2">
    <name type="scientific">Streblomastix strix</name>
    <dbReference type="NCBI Taxonomy" id="222440"/>
    <lineage>
        <taxon>Eukaryota</taxon>
        <taxon>Metamonada</taxon>
        <taxon>Preaxostyla</taxon>
        <taxon>Oxymonadida</taxon>
        <taxon>Streblomastigidae</taxon>
        <taxon>Streblomastix</taxon>
    </lineage>
</organism>
<dbReference type="Pfam" id="PF01603">
    <property type="entry name" value="B56"/>
    <property type="match status" value="1"/>
</dbReference>
<dbReference type="PANTHER" id="PTHR10257:SF3">
    <property type="entry name" value="SERINE_THREONINE-PROTEIN PHOSPHATASE 2A 56 KDA REGULATORY SUBUNIT GAMMA ISOFORM"/>
    <property type="match status" value="1"/>
</dbReference>
<dbReference type="InterPro" id="IPR016024">
    <property type="entry name" value="ARM-type_fold"/>
</dbReference>
<dbReference type="PANTHER" id="PTHR10257">
    <property type="entry name" value="SERINE/THREONINE PROTEIN PHOSPHATASE 2A PP2A REGULATORY SUBUNIT B"/>
    <property type="match status" value="1"/>
</dbReference>
<evidence type="ECO:0000313" key="1">
    <source>
        <dbReference type="EMBL" id="KAA6392769.1"/>
    </source>
</evidence>
<sequence length="111" mass="12942">MATHKFVEMNPLHKLPLSDFITANSTDFDEEDPIMEESLPHMEKVNDIFQHFIMYPDVQLKFAKLNAVYSGFVVQILNLLDTEDQPERETLKAVMRKIYFAIRSSVGFFVQ</sequence>
<dbReference type="OrthoDB" id="10264446at2759"/>
<dbReference type="InterPro" id="IPR011989">
    <property type="entry name" value="ARM-like"/>
</dbReference>
<proteinExistence type="predicted"/>
<dbReference type="Proteomes" id="UP000324800">
    <property type="component" value="Unassembled WGS sequence"/>
</dbReference>
<accession>A0A5J4WEQ3</accession>
<dbReference type="SUPFAM" id="SSF48371">
    <property type="entry name" value="ARM repeat"/>
    <property type="match status" value="1"/>
</dbReference>